<protein>
    <submittedName>
        <fullName evidence="1">Uncharacterized protein</fullName>
    </submittedName>
</protein>
<sequence length="123" mass="13154">MSTPAVSDRKEAEAYITPVDGGVELTLMNDSPSVISFMVPGNSRFEEIAPNQSVSFTTDDLPSFIGFRQLDGGLTYAEVSSVAEDGMSATISLQHLEPTAFYENPDLVTRSIVVSEGGGIFID</sequence>
<evidence type="ECO:0000313" key="1">
    <source>
        <dbReference type="EMBL" id="NEV69549.1"/>
    </source>
</evidence>
<dbReference type="EMBL" id="JTHE02000003">
    <property type="protein sequence ID" value="NEV69549.1"/>
    <property type="molecule type" value="Genomic_DNA"/>
</dbReference>
<name>A0A0C1Y6X9_9CYAN</name>
<accession>A0A0C1Y6X9</accession>
<reference evidence="1" key="1">
    <citation type="submission" date="2014-11" db="EMBL/GenBank/DDBJ databases">
        <authorList>
            <person name="Malar M.C."/>
            <person name="Sen D."/>
            <person name="Tripathy S."/>
        </authorList>
    </citation>
    <scope>NUCLEOTIDE SEQUENCE</scope>
    <source>
        <strain evidence="1">BDU141951</strain>
    </source>
</reference>
<proteinExistence type="predicted"/>
<comment type="caution">
    <text evidence="1">The sequence shown here is derived from an EMBL/GenBank/DDBJ whole genome shotgun (WGS) entry which is preliminary data.</text>
</comment>
<reference evidence="1" key="3">
    <citation type="submission" date="2020-02" db="EMBL/GenBank/DDBJ databases">
        <authorList>
            <person name="Sarangi A.N."/>
            <person name="Ghosh S."/>
            <person name="Mukherjee M."/>
            <person name="Tripathy S."/>
        </authorList>
    </citation>
    <scope>NUCLEOTIDE SEQUENCE</scope>
    <source>
        <strain evidence="1">BDU141951</strain>
    </source>
</reference>
<reference evidence="1" key="2">
    <citation type="journal article" date="2015" name="Genome Announc.">
        <title>Draft Genome Sequence of Filamentous Marine Cyanobacterium Lyngbya confervoides Strain BDU141951.</title>
        <authorList>
            <person name="Chandrababunaidu M.M."/>
            <person name="Sen D."/>
            <person name="Tripathy S."/>
        </authorList>
    </citation>
    <scope>NUCLEOTIDE SEQUENCE</scope>
    <source>
        <strain evidence="1">BDU141951</strain>
    </source>
</reference>
<dbReference type="AlphaFoldDB" id="A0A0C1Y6X9"/>
<gene>
    <name evidence="1" type="ORF">QQ91_020855</name>
</gene>
<organism evidence="1">
    <name type="scientific">Lyngbya confervoides BDU141951</name>
    <dbReference type="NCBI Taxonomy" id="1574623"/>
    <lineage>
        <taxon>Bacteria</taxon>
        <taxon>Bacillati</taxon>
        <taxon>Cyanobacteriota</taxon>
        <taxon>Cyanophyceae</taxon>
        <taxon>Oscillatoriophycideae</taxon>
        <taxon>Oscillatoriales</taxon>
        <taxon>Microcoleaceae</taxon>
        <taxon>Lyngbya</taxon>
    </lineage>
</organism>